<evidence type="ECO:0000313" key="1">
    <source>
        <dbReference type="EMBL" id="ERJ77791.1"/>
    </source>
</evidence>
<dbReference type="PATRIC" id="fig|1227275.3.peg.521"/>
<proteinExistence type="predicted"/>
<dbReference type="EMBL" id="AWVA01000029">
    <property type="protein sequence ID" value="ERJ77791.1"/>
    <property type="molecule type" value="Genomic_DNA"/>
</dbReference>
<reference evidence="1 2" key="1">
    <citation type="submission" date="2013-06" db="EMBL/GenBank/DDBJ databases">
        <authorList>
            <person name="Weinstock G."/>
            <person name="Sodergren E."/>
            <person name="Lobos E.A."/>
            <person name="Fulton L."/>
            <person name="Fulton R."/>
            <person name="Courtney L."/>
            <person name="Fronick C."/>
            <person name="O'Laughlin M."/>
            <person name="Godfrey J."/>
            <person name="Wilson R.M."/>
            <person name="Miner T."/>
            <person name="Farmer C."/>
            <person name="Delehaunty K."/>
            <person name="Cordes M."/>
            <person name="Minx P."/>
            <person name="Tomlinson C."/>
            <person name="Chen J."/>
            <person name="Wollam A."/>
            <person name="Pepin K.H."/>
            <person name="Bhonagiri V."/>
            <person name="Zhang X."/>
            <person name="Warren W."/>
            <person name="Mitreva M."/>
            <person name="Mardis E.R."/>
            <person name="Wilson R.K."/>
        </authorList>
    </citation>
    <scope>NUCLEOTIDE SEQUENCE [LARGE SCALE GENOMIC DNA]</scope>
    <source>
        <strain evidence="1 2">W1703</strain>
    </source>
</reference>
<dbReference type="HOGENOM" id="CLU_174717_0_0_9"/>
<evidence type="ECO:0000313" key="2">
    <source>
        <dbReference type="Proteomes" id="UP000016617"/>
    </source>
</evidence>
<name>U2IV11_9STRE</name>
<sequence length="121" mass="14408">MNWFCLLKILFLNHSTRDKLIMKVLYKGKSAQVWKVSQNGPQPDWVLSAFKKKQLIWKDDKKLQIMVPSLFPHWSKNDHYWGYGIYAIAYVGDIIDLTNERIISSQKFKKDYILLDKKETK</sequence>
<organism evidence="1 2">
    <name type="scientific">Streptococcus sobrinus W1703</name>
    <dbReference type="NCBI Taxonomy" id="1227275"/>
    <lineage>
        <taxon>Bacteria</taxon>
        <taxon>Bacillati</taxon>
        <taxon>Bacillota</taxon>
        <taxon>Bacilli</taxon>
        <taxon>Lactobacillales</taxon>
        <taxon>Streptococcaceae</taxon>
        <taxon>Streptococcus</taxon>
    </lineage>
</organism>
<dbReference type="AlphaFoldDB" id="U2IV11"/>
<gene>
    <name evidence="1" type="ORF">HMPREF1557_00593</name>
</gene>
<protein>
    <submittedName>
        <fullName evidence="1">Uncharacterized protein</fullName>
    </submittedName>
</protein>
<comment type="caution">
    <text evidence="1">The sequence shown here is derived from an EMBL/GenBank/DDBJ whole genome shotgun (WGS) entry which is preliminary data.</text>
</comment>
<accession>U2IV11</accession>
<dbReference type="Proteomes" id="UP000016617">
    <property type="component" value="Unassembled WGS sequence"/>
</dbReference>